<evidence type="ECO:0000259" key="1">
    <source>
        <dbReference type="Pfam" id="PF00326"/>
    </source>
</evidence>
<accession>A0ABX1S2E0</accession>
<dbReference type="Proteomes" id="UP000746690">
    <property type="component" value="Unassembled WGS sequence"/>
</dbReference>
<sequence length="277" mass="30638">MRHIQLKLIVSLIFISNFCNGQHPGKPGEDAPGGEVVKIKSLDVKIHGVLYKPDSMPKLEKTPAIIVIHGWAPYHLRGGEGHTYFAKDISKKGFITLGVTLRGWQDTGGSDDCGYKQTTDILNVIDWLSKHPDVDANNIGILGQSLGGQVALTTAAKTNKVKAVAAYFPVTDFKLWGETTNLDLDDYIYNQCAQEGSPMDRSPRFMTNKITASVLFMHGDKDKNTIIDHSVLMYLDMLKQDKDVELFIAKNGGHGSYGPGWENHFSHMVGFFSSKLQ</sequence>
<name>A0ABX1S2E0_9FLAO</name>
<keyword evidence="3" id="KW-1185">Reference proteome</keyword>
<evidence type="ECO:0000313" key="2">
    <source>
        <dbReference type="EMBL" id="NMH89073.1"/>
    </source>
</evidence>
<dbReference type="SUPFAM" id="SSF53474">
    <property type="entry name" value="alpha/beta-Hydrolases"/>
    <property type="match status" value="1"/>
</dbReference>
<dbReference type="InterPro" id="IPR029058">
    <property type="entry name" value="AB_hydrolase_fold"/>
</dbReference>
<feature type="domain" description="Peptidase S9 prolyl oligopeptidase catalytic" evidence="1">
    <location>
        <begin position="104"/>
        <end position="275"/>
    </location>
</feature>
<gene>
    <name evidence="2" type="ORF">HHX25_16295</name>
</gene>
<protein>
    <submittedName>
        <fullName evidence="2">Prolyl oligopeptidase family serine peptidase</fullName>
    </submittedName>
</protein>
<dbReference type="Gene3D" id="3.40.50.1820">
    <property type="entry name" value="alpha/beta hydrolase"/>
    <property type="match status" value="1"/>
</dbReference>
<dbReference type="PANTHER" id="PTHR22946">
    <property type="entry name" value="DIENELACTONE HYDROLASE DOMAIN-CONTAINING PROTEIN-RELATED"/>
    <property type="match status" value="1"/>
</dbReference>
<proteinExistence type="predicted"/>
<dbReference type="Pfam" id="PF00326">
    <property type="entry name" value="Peptidase_S9"/>
    <property type="match status" value="1"/>
</dbReference>
<dbReference type="InterPro" id="IPR001375">
    <property type="entry name" value="Peptidase_S9_cat"/>
</dbReference>
<evidence type="ECO:0000313" key="3">
    <source>
        <dbReference type="Proteomes" id="UP000746690"/>
    </source>
</evidence>
<comment type="caution">
    <text evidence="2">The sequence shown here is derived from an EMBL/GenBank/DDBJ whole genome shotgun (WGS) entry which is preliminary data.</text>
</comment>
<organism evidence="2 3">
    <name type="scientific">Flavivirga algicola</name>
    <dbReference type="NCBI Taxonomy" id="2729136"/>
    <lineage>
        <taxon>Bacteria</taxon>
        <taxon>Pseudomonadati</taxon>
        <taxon>Bacteroidota</taxon>
        <taxon>Flavobacteriia</taxon>
        <taxon>Flavobacteriales</taxon>
        <taxon>Flavobacteriaceae</taxon>
        <taxon>Flavivirga</taxon>
    </lineage>
</organism>
<dbReference type="RefSeq" id="WP_169675710.1">
    <property type="nucleotide sequence ID" value="NZ_JABBHF010000010.1"/>
</dbReference>
<dbReference type="EMBL" id="JABBHF010000010">
    <property type="protein sequence ID" value="NMH89073.1"/>
    <property type="molecule type" value="Genomic_DNA"/>
</dbReference>
<dbReference type="InterPro" id="IPR050261">
    <property type="entry name" value="FrsA_esterase"/>
</dbReference>
<reference evidence="2 3" key="1">
    <citation type="submission" date="2020-04" db="EMBL/GenBank/DDBJ databases">
        <title>A Flavivirga sp. nov.</title>
        <authorList>
            <person name="Sun X."/>
        </authorList>
    </citation>
    <scope>NUCLEOTIDE SEQUENCE [LARGE SCALE GENOMIC DNA]</scope>
    <source>
        <strain evidence="2 3">Y03</strain>
    </source>
</reference>